<reference evidence="2 3" key="1">
    <citation type="submission" date="2022-11" db="EMBL/GenBank/DDBJ databases">
        <title>Minimal conservation of predation-associated metabolite biosynthetic gene clusters underscores biosynthetic potential of Myxococcota including descriptions for ten novel species: Archangium lansinium sp. nov., Myxococcus landrumus sp. nov., Nannocystis bai.</title>
        <authorList>
            <person name="Ahearne A."/>
            <person name="Stevens C."/>
            <person name="Phillips K."/>
        </authorList>
    </citation>
    <scope>NUCLEOTIDE SEQUENCE [LARGE SCALE GENOMIC DNA]</scope>
    <source>
        <strain evidence="2 3">MIWBW</strain>
    </source>
</reference>
<feature type="region of interest" description="Disordered" evidence="1">
    <location>
        <begin position="393"/>
        <end position="430"/>
    </location>
</feature>
<dbReference type="RefSeq" id="WP_267532160.1">
    <property type="nucleotide sequence ID" value="NZ_JAPNKA010000001.1"/>
</dbReference>
<dbReference type="Proteomes" id="UP001207654">
    <property type="component" value="Unassembled WGS sequence"/>
</dbReference>
<feature type="region of interest" description="Disordered" evidence="1">
    <location>
        <begin position="1099"/>
        <end position="1120"/>
    </location>
</feature>
<name>A0ABT3ZUQ2_9BACT</name>
<organism evidence="2 3">
    <name type="scientific">Archangium lansingense</name>
    <dbReference type="NCBI Taxonomy" id="2995310"/>
    <lineage>
        <taxon>Bacteria</taxon>
        <taxon>Pseudomonadati</taxon>
        <taxon>Myxococcota</taxon>
        <taxon>Myxococcia</taxon>
        <taxon>Myxococcales</taxon>
        <taxon>Cystobacterineae</taxon>
        <taxon>Archangiaceae</taxon>
        <taxon>Archangium</taxon>
    </lineage>
</organism>
<comment type="caution">
    <text evidence="2">The sequence shown here is derived from an EMBL/GenBank/DDBJ whole genome shotgun (WGS) entry which is preliminary data.</text>
</comment>
<evidence type="ECO:0000313" key="3">
    <source>
        <dbReference type="Proteomes" id="UP001207654"/>
    </source>
</evidence>
<feature type="compositionally biased region" description="Low complexity" evidence="1">
    <location>
        <begin position="1240"/>
        <end position="1257"/>
    </location>
</feature>
<evidence type="ECO:0000256" key="1">
    <source>
        <dbReference type="SAM" id="MobiDB-lite"/>
    </source>
</evidence>
<dbReference type="EMBL" id="JAPNKA010000001">
    <property type="protein sequence ID" value="MCY1073143.1"/>
    <property type="molecule type" value="Genomic_DNA"/>
</dbReference>
<evidence type="ECO:0000313" key="2">
    <source>
        <dbReference type="EMBL" id="MCY1073143.1"/>
    </source>
</evidence>
<sequence length="1693" mass="186397">MTQNRYWPDWEYDLAEKLEKLGPVLDEYHLLKVPLLGQHYEGSARDWCGRTSATMAFNYYQAIQGGDFKSRFITHWNADKPGYYVDLRYPGGQRAFHTKPTDPPHDRNVDKTYAVTNPAHVVANIDAVRIPEKFDEQGGFIDFSASRILDFAYAKILPANEENRKSLAAQIANDPVRIESRLKTMLDSLTANNPVILYSGFSEKTGSPIHLILIVGYAYLTDSTGRHLWLMVADPSTQNSKIKVGMFFPPTTKMSSDDLEGVGALNGKHDLIRLIPGDSSCAKASLVLLRARKLFEENTHSTIRDDLWMDYYNESHKGGAFIYSHRSTTVPPEFVFSNVARAVAYPFDGQKERFRPVNCFALTEKAAAGRFPMGSFRNLHSGVHLESPLFALTGSTGQQAPAPQPPPAQKPQAQKGSGQKTPAQKAPAQKAPAVVKEVRCLAPGYIVAIRLANAYRPPEDAKAAKPATGTSTTQDVTANELAQELAGAHNSFVLVRHDVEEVVPKQKEGEPPAQGKRFTFYSLYMHLAPPDWGTSPSEQSTSYEGVTWHKTLARLHGSLSVLDPQHEAFRQVRWLQKDPPEGGTKELLVMKGGAFSMMGKGAGTSVPFALGKEEDGLLRGVWKKSDDELKKIQDALIQGEMVTFCQPYLQVRTGELLGYVDGTREGFLHWEILAPSEPGQLQQFLEFATEKLSLEKDFFKFFEEKDSQNNYFDPIGEGELASLVEMAPVSKHAGDPERNLLKSFKGSYHVALLRLLLESHRALPFSKDDTPPKDTAPKKEPGYLTKVLVENYKGSLPAGPYKLKFTFEPADCGEELIDYDGRAESVTVRVPARARKIYVEPHVVAGKHEGFFIQPGGGAGKDALQKDVEHFKNLASMRWRNVVLRHLNDWSVEGIKAQMSARLKADKELPIGYGVVVYADKQKEADDAILQYAESVAWWAHKEKAFLGPNGEKSLFDGAQLPKETFLDNPHPVTFAWLLGLLNKHGFVRFADVPRWRSDEMKKVAALGWLPARTESPPRQVGELVYAGAVQRGDGNEPVVLQVRHEDLTRDLARGTFSEGVFAHPVEFPGWGRWELLKPEGAVEIGGLVLEGLTPCLQYAPEPPGQDGKQSAETSEGPVLGPNGVLSWRIPFRENCPKLLRGWLLARTSKSKVSAAAPGNAPPAEQGSEPAPSFQVVEWVIPLEAREQLAVNEDVGFAFAEGFIKRGNVAKDDKTYLTEHFTYQVFIDAAKEPPAPPPAAGTAPAQKPAPAPKAAKNQKPEPKLAWDLVESVERIQREFVPRQNLLLSALSADGLSILLKAPNSGPEAVDLLRAAVNKVKESGWAAADVTEEEQGAFRVSVKAPRSSSHSGALVSQVDPSALFAELRKTLAPDEQLEVQFGCLFPNGGGTLDKALLPKEATGTKPEALKLETLKSEARAGYLELWSTQVTEVLHRPAFGKPSWQLTSKGIQISVELLGAPESFWKAADPTIDFNDDKQLNKNAKVSFVKTPDSLCLVRQVDFGEKKLQGKKLFFTAKARKQGVPLETEKIDVQPSSRDEYLIKPAATLKVEDKEGKGFQLKLEVATRAVPSGSVFRVEVFDPGPPPVNPKKPKAPWPVLVLPKTAITYDVPHPKKQVAAGLTDAQGVFRATLKVDDVAAALQDRKQYKVRVIAVQPENKDLNCVTPEALTLPVRLEPPPEGETSETAGTGEGR</sequence>
<accession>A0ABT3ZUQ2</accession>
<gene>
    <name evidence="2" type="ORF">OV287_01475</name>
</gene>
<proteinExistence type="predicted"/>
<feature type="region of interest" description="Disordered" evidence="1">
    <location>
        <begin position="1232"/>
        <end position="1261"/>
    </location>
</feature>
<feature type="compositionally biased region" description="Low complexity" evidence="1">
    <location>
        <begin position="410"/>
        <end position="430"/>
    </location>
</feature>
<keyword evidence="3" id="KW-1185">Reference proteome</keyword>
<protein>
    <submittedName>
        <fullName evidence="2">Uncharacterized protein</fullName>
    </submittedName>
</protein>
<feature type="compositionally biased region" description="Low complexity" evidence="1">
    <location>
        <begin position="1684"/>
        <end position="1693"/>
    </location>
</feature>
<feature type="region of interest" description="Disordered" evidence="1">
    <location>
        <begin position="1672"/>
        <end position="1693"/>
    </location>
</feature>